<dbReference type="GO" id="GO:0032543">
    <property type="term" value="P:mitochondrial translation"/>
    <property type="evidence" value="ECO:0007669"/>
    <property type="project" value="InterPro"/>
</dbReference>
<dbReference type="GO" id="GO:0006396">
    <property type="term" value="P:RNA processing"/>
    <property type="evidence" value="ECO:0007669"/>
    <property type="project" value="InterPro"/>
</dbReference>
<dbReference type="InterPro" id="IPR000999">
    <property type="entry name" value="RNase_III_dom"/>
</dbReference>
<dbReference type="InterPro" id="IPR040030">
    <property type="entry name" value="Ribosomal_mL57"/>
</dbReference>
<dbReference type="KEGG" id="sla:SERLADRAFT_456486"/>
<gene>
    <name evidence="2" type="ORF">SERLADRAFT_456486</name>
</gene>
<dbReference type="EMBL" id="GL945429">
    <property type="protein sequence ID" value="EGO29130.1"/>
    <property type="molecule type" value="Genomic_DNA"/>
</dbReference>
<dbReference type="RefSeq" id="XP_007313372.1">
    <property type="nucleotide sequence ID" value="XM_007313310.1"/>
</dbReference>
<protein>
    <recommendedName>
        <fullName evidence="1">RNase III domain-containing protein</fullName>
    </recommendedName>
</protein>
<dbReference type="HOGENOM" id="CLU_073894_0_0_1"/>
<feature type="domain" description="RNase III" evidence="1">
    <location>
        <begin position="103"/>
        <end position="196"/>
    </location>
</feature>
<name>F8NGP8_SERL9</name>
<dbReference type="SUPFAM" id="SSF69065">
    <property type="entry name" value="RNase III domain-like"/>
    <property type="match status" value="1"/>
</dbReference>
<dbReference type="Proteomes" id="UP000008064">
    <property type="component" value="Unassembled WGS sequence"/>
</dbReference>
<dbReference type="OrthoDB" id="2281895at2759"/>
<dbReference type="InterPro" id="IPR036389">
    <property type="entry name" value="RNase_III_sf"/>
</dbReference>
<dbReference type="Pfam" id="PF14622">
    <property type="entry name" value="Ribonucleas_3_3"/>
    <property type="match status" value="1"/>
</dbReference>
<dbReference type="GO" id="GO:0005762">
    <property type="term" value="C:mitochondrial large ribosomal subunit"/>
    <property type="evidence" value="ECO:0007669"/>
    <property type="project" value="InterPro"/>
</dbReference>
<dbReference type="GO" id="GO:0004525">
    <property type="term" value="F:ribonuclease III activity"/>
    <property type="evidence" value="ECO:0007669"/>
    <property type="project" value="InterPro"/>
</dbReference>
<sequence>MSRVSRCFNGPLWNIKSLPSGSALAPARTVSAQRRDIHVLSKLRSPKSHAGMCPRFSRSLSSENITFESSPVPSQETGRYSQDESNRLAEHLDSIFPSLNFPPELAQRLLTHGSHKDAVHGHNGRFGFVGRRVLETYFLLFLHSVSRAKPHHDYERITSRALNTYLLGEHIAPRWSLGRTLRWAPTVSSDTLRASIKSKAKEVSDAELDVALAVNPKIMKSVGLYKVMGDAVQAVMGGIYHQFGGSVAHKVFHTRVLPHILLPGRAEGVPEDFHLKALRICERMGGVDGELLVRTSATSGTVQELDVMEAERDSTVVI</sequence>
<accession>F8NGP8</accession>
<dbReference type="PANTHER" id="PTHR28160">
    <property type="entry name" value="54S RIBOSOMAL PROTEIN L15, MITOCHONDRIAL"/>
    <property type="match status" value="1"/>
</dbReference>
<dbReference type="PANTHER" id="PTHR28160:SF1">
    <property type="entry name" value="LARGE RIBOSOMAL SUBUNIT PROTEIN ML57"/>
    <property type="match status" value="1"/>
</dbReference>
<dbReference type="Gene3D" id="1.10.1520.10">
    <property type="entry name" value="Ribonuclease III domain"/>
    <property type="match status" value="1"/>
</dbReference>
<evidence type="ECO:0000313" key="2">
    <source>
        <dbReference type="EMBL" id="EGO29130.1"/>
    </source>
</evidence>
<dbReference type="AlphaFoldDB" id="F8NGP8"/>
<organism>
    <name type="scientific">Serpula lacrymans var. lacrymans (strain S7.9)</name>
    <name type="common">Dry rot fungus</name>
    <dbReference type="NCBI Taxonomy" id="578457"/>
    <lineage>
        <taxon>Eukaryota</taxon>
        <taxon>Fungi</taxon>
        <taxon>Dikarya</taxon>
        <taxon>Basidiomycota</taxon>
        <taxon>Agaricomycotina</taxon>
        <taxon>Agaricomycetes</taxon>
        <taxon>Agaricomycetidae</taxon>
        <taxon>Boletales</taxon>
        <taxon>Coniophorineae</taxon>
        <taxon>Serpulaceae</taxon>
        <taxon>Serpula</taxon>
    </lineage>
</organism>
<reference evidence="2" key="1">
    <citation type="submission" date="2011-04" db="EMBL/GenBank/DDBJ databases">
        <title>Evolution of plant cell wall degrading machinery underlies the functional diversity of forest fungi.</title>
        <authorList>
            <consortium name="US DOE Joint Genome Institute (JGI-PGF)"/>
            <person name="Eastwood D.C."/>
            <person name="Floudas D."/>
            <person name="Binder M."/>
            <person name="Majcherczyk A."/>
            <person name="Schneider P."/>
            <person name="Aerts A."/>
            <person name="Asiegbu F.O."/>
            <person name="Baker S.E."/>
            <person name="Barry K."/>
            <person name="Bendiksby M."/>
            <person name="Blumentritt M."/>
            <person name="Coutinho P.M."/>
            <person name="Cullen D."/>
            <person name="Cullen D."/>
            <person name="Gathman A."/>
            <person name="Goodell B."/>
            <person name="Henrissat B."/>
            <person name="Ihrmark K."/>
            <person name="Kauserud H."/>
            <person name="Kohler A."/>
            <person name="LaButti K."/>
            <person name="Lapidus A."/>
            <person name="Lavin J.L."/>
            <person name="Lee Y.-H."/>
            <person name="Lindquist E."/>
            <person name="Lilly W."/>
            <person name="Lucas S."/>
            <person name="Morin E."/>
            <person name="Murat C."/>
            <person name="Oguiza J.A."/>
            <person name="Park J."/>
            <person name="Pisabarro A.G."/>
            <person name="Riley R."/>
            <person name="Rosling A."/>
            <person name="Salamov A."/>
            <person name="Schmidt O."/>
            <person name="Schmutz J."/>
            <person name="Skrede I."/>
            <person name="Stenlid J."/>
            <person name="Wiebenga A."/>
            <person name="Xie X."/>
            <person name="Kues U."/>
            <person name="Hibbett D.S."/>
            <person name="Hoffmeister D."/>
            <person name="Hogberg N."/>
            <person name="Martin F."/>
            <person name="Grigoriev I.V."/>
            <person name="Watkinson S.C."/>
        </authorList>
    </citation>
    <scope>NUCLEOTIDE SEQUENCE</scope>
    <source>
        <strain evidence="2">S7.9</strain>
    </source>
</reference>
<dbReference type="GeneID" id="18817339"/>
<proteinExistence type="predicted"/>
<dbReference type="GO" id="GO:0003735">
    <property type="term" value="F:structural constituent of ribosome"/>
    <property type="evidence" value="ECO:0007669"/>
    <property type="project" value="InterPro"/>
</dbReference>
<evidence type="ECO:0000259" key="1">
    <source>
        <dbReference type="Pfam" id="PF14622"/>
    </source>
</evidence>